<name>A0A2N8ZKJ5_9VIBR</name>
<feature type="compositionally biased region" description="Low complexity" evidence="2">
    <location>
        <begin position="521"/>
        <end position="545"/>
    </location>
</feature>
<dbReference type="AlphaFoldDB" id="A0A2N8ZKJ5"/>
<evidence type="ECO:0000256" key="2">
    <source>
        <dbReference type="SAM" id="MobiDB-lite"/>
    </source>
</evidence>
<dbReference type="SUPFAM" id="SSF53300">
    <property type="entry name" value="vWA-like"/>
    <property type="match status" value="1"/>
</dbReference>
<dbReference type="EMBL" id="LT960612">
    <property type="protein sequence ID" value="SON52412.1"/>
    <property type="molecule type" value="Genomic_DNA"/>
</dbReference>
<dbReference type="PANTHER" id="PTHR22550">
    <property type="entry name" value="SPORE GERMINATION PROTEIN"/>
    <property type="match status" value="1"/>
</dbReference>
<dbReference type="Gene3D" id="1.25.40.10">
    <property type="entry name" value="Tetratricopeptide repeat domain"/>
    <property type="match status" value="1"/>
</dbReference>
<dbReference type="KEGG" id="vta:B0801"/>
<accession>A0A2N8ZKJ5</accession>
<feature type="compositionally biased region" description="Polar residues" evidence="2">
    <location>
        <begin position="551"/>
        <end position="569"/>
    </location>
</feature>
<dbReference type="InterPro" id="IPR050768">
    <property type="entry name" value="UPF0353/GerABKA_families"/>
</dbReference>
<evidence type="ECO:0000256" key="1">
    <source>
        <dbReference type="PROSITE-ProRule" id="PRU00339"/>
    </source>
</evidence>
<evidence type="ECO:0000256" key="3">
    <source>
        <dbReference type="SAM" id="Phobius"/>
    </source>
</evidence>
<keyword evidence="3" id="KW-1133">Transmembrane helix</keyword>
<dbReference type="PROSITE" id="PS50234">
    <property type="entry name" value="VWFA"/>
    <property type="match status" value="1"/>
</dbReference>
<dbReference type="PANTHER" id="PTHR22550:SF14">
    <property type="entry name" value="VWFA DOMAIN-CONTAINING PROTEIN"/>
    <property type="match status" value="1"/>
</dbReference>
<gene>
    <name evidence="5" type="ORF">VTAP4600_B0801</name>
</gene>
<dbReference type="Gene3D" id="3.40.50.410">
    <property type="entry name" value="von Willebrand factor, type A domain"/>
    <property type="match status" value="1"/>
</dbReference>
<proteinExistence type="predicted"/>
<dbReference type="Proteomes" id="UP000235828">
    <property type="component" value="Chromosome B"/>
</dbReference>
<keyword evidence="1" id="KW-0802">TPR repeat</keyword>
<dbReference type="SUPFAM" id="SSF48452">
    <property type="entry name" value="TPR-like"/>
    <property type="match status" value="1"/>
</dbReference>
<reference evidence="5 6" key="1">
    <citation type="submission" date="2017-10" db="EMBL/GenBank/DDBJ databases">
        <authorList>
            <person name="Banno H."/>
            <person name="Chua N.-H."/>
        </authorList>
    </citation>
    <scope>NUCLEOTIDE SEQUENCE [LARGE SCALE GENOMIC DNA]</scope>
    <source>
        <strain evidence="5">Vibrio tapetis CECT4600</strain>
    </source>
</reference>
<dbReference type="Pfam" id="PF13519">
    <property type="entry name" value="VWA_2"/>
    <property type="match status" value="1"/>
</dbReference>
<evidence type="ECO:0000313" key="6">
    <source>
        <dbReference type="Proteomes" id="UP000235828"/>
    </source>
</evidence>
<feature type="repeat" description="TPR" evidence="1">
    <location>
        <begin position="401"/>
        <end position="434"/>
    </location>
</feature>
<keyword evidence="3" id="KW-0812">Transmembrane</keyword>
<dbReference type="RefSeq" id="WP_102524671.1">
    <property type="nucleotide sequence ID" value="NZ_LT960612.1"/>
</dbReference>
<dbReference type="SMART" id="SM00327">
    <property type="entry name" value="VWA"/>
    <property type="match status" value="1"/>
</dbReference>
<feature type="compositionally biased region" description="Low complexity" evidence="2">
    <location>
        <begin position="487"/>
        <end position="503"/>
    </location>
</feature>
<evidence type="ECO:0000259" key="4">
    <source>
        <dbReference type="PROSITE" id="PS50234"/>
    </source>
</evidence>
<feature type="transmembrane region" description="Helical" evidence="3">
    <location>
        <begin position="6"/>
        <end position="26"/>
    </location>
</feature>
<feature type="compositionally biased region" description="Basic and acidic residues" evidence="2">
    <location>
        <begin position="472"/>
        <end position="486"/>
    </location>
</feature>
<evidence type="ECO:0000313" key="5">
    <source>
        <dbReference type="EMBL" id="SON52412.1"/>
    </source>
</evidence>
<keyword evidence="3" id="KW-0472">Membrane</keyword>
<dbReference type="OrthoDB" id="9807628at2"/>
<dbReference type="InterPro" id="IPR002035">
    <property type="entry name" value="VWF_A"/>
</dbReference>
<organism evidence="5 6">
    <name type="scientific">Vibrio tapetis subsp. tapetis</name>
    <dbReference type="NCBI Taxonomy" id="1671868"/>
    <lineage>
        <taxon>Bacteria</taxon>
        <taxon>Pseudomonadati</taxon>
        <taxon>Pseudomonadota</taxon>
        <taxon>Gammaproteobacteria</taxon>
        <taxon>Vibrionales</taxon>
        <taxon>Vibrionaceae</taxon>
        <taxon>Vibrio</taxon>
    </lineage>
</organism>
<protein>
    <recommendedName>
        <fullName evidence="4">VWFA domain-containing protein</fullName>
    </recommendedName>
</protein>
<dbReference type="InterPro" id="IPR011990">
    <property type="entry name" value="TPR-like_helical_dom_sf"/>
</dbReference>
<keyword evidence="6" id="KW-1185">Reference proteome</keyword>
<sequence>MVDFMFITPLWLLAMLPAIVLAFWLIRSRSKQGLIAAHIATGLGLEQSRASHLPKLLLFSWIFGCIALAGPSWQQQERPAFQLQSARVLVLDMSRSLYATDIKPNRLTQLKYKALDLLPKWKEGTTGLVAFAGDAYTLSPLTTDSQTLADLVQNLSPEIMPFQGGNLPAGIEQAIQLMKEAGHQQGDVIVLADDIDTDQLTALNNHLSGQPWRISVLAVGTQQGSPITQPDGTLLKDNSGVTVMATTNLSGLQSLARSTEGVFSALRQDNQDVDAIANFSLTSSSEINSSEANGKQLSSRINNGFWLLPFVLLPLLGLFRKGWLFSLALLVLPLTPSQPALAASISAPLQNANQQGYESFQQQDYQQAASQFSSKEWQGVAHYQAGEYQQAIDSLQGIDTANAKYNLANALAQNGQLEDAKSAYQSLLKESPDADDIKKNLAIVEHALEQQKQQQQKEQQQKDGSNNQQPDDQQKNDQNSPDKKGNDPSNSNPSSDGEPSSGEKNSDQSASDKTQSEQGKPEQQSQPEEAQSQGQPSPEEQAQNEQRQEQPTSDEANQTSQQESKTEPASDTDGVENDNAHAKTASMAQDSDNTQHVDPNLRKLEQIQSQGDPSFLLKAQMLLQAQQKESPNKVKKSW</sequence>
<feature type="compositionally biased region" description="Basic and acidic residues" evidence="2">
    <location>
        <begin position="593"/>
        <end position="605"/>
    </location>
</feature>
<feature type="compositionally biased region" description="Polar residues" evidence="2">
    <location>
        <begin position="507"/>
        <end position="518"/>
    </location>
</feature>
<feature type="domain" description="VWFA" evidence="4">
    <location>
        <begin position="86"/>
        <end position="266"/>
    </location>
</feature>
<feature type="region of interest" description="Disordered" evidence="2">
    <location>
        <begin position="449"/>
        <end position="609"/>
    </location>
</feature>
<feature type="transmembrane region" description="Helical" evidence="3">
    <location>
        <begin position="56"/>
        <end position="73"/>
    </location>
</feature>
<dbReference type="InterPro" id="IPR019734">
    <property type="entry name" value="TPR_rpt"/>
</dbReference>
<dbReference type="InterPro" id="IPR036465">
    <property type="entry name" value="vWFA_dom_sf"/>
</dbReference>
<dbReference type="PROSITE" id="PS50005">
    <property type="entry name" value="TPR"/>
    <property type="match status" value="1"/>
</dbReference>